<dbReference type="AlphaFoldDB" id="A0AAD4CXJ0"/>
<name>A0AAD4CXJ0_ASPNN</name>
<proteinExistence type="inferred from homology"/>
<comment type="caution">
    <text evidence="5">The sequence shown here is derived from an EMBL/GenBank/DDBJ whole genome shotgun (WGS) entry which is preliminary data.</text>
</comment>
<reference evidence="5" key="2">
    <citation type="submission" date="2020-02" db="EMBL/GenBank/DDBJ databases">
        <authorList>
            <person name="Gilchrist C.L.M."/>
            <person name="Chooi Y.-H."/>
        </authorList>
    </citation>
    <scope>NUCLEOTIDE SEQUENCE</scope>
    <source>
        <strain evidence="5">MST-FP2251</strain>
    </source>
</reference>
<evidence type="ECO:0000313" key="5">
    <source>
        <dbReference type="EMBL" id="KAF9894337.1"/>
    </source>
</evidence>
<comment type="cofactor">
    <cofactor evidence="1 4">
        <name>Mg(2+)</name>
        <dbReference type="ChEBI" id="CHEBI:18420"/>
    </cofactor>
</comment>
<evidence type="ECO:0000256" key="4">
    <source>
        <dbReference type="RuleBase" id="RU366034"/>
    </source>
</evidence>
<dbReference type="EMBL" id="VCAU01000004">
    <property type="protein sequence ID" value="KAF9894337.1"/>
    <property type="molecule type" value="Genomic_DNA"/>
</dbReference>
<dbReference type="GO" id="GO:0008299">
    <property type="term" value="P:isoprenoid biosynthetic process"/>
    <property type="evidence" value="ECO:0007669"/>
    <property type="project" value="UniProtKB-ARBA"/>
</dbReference>
<sequence length="336" mass="38445">MHQPTQLSIYIKPPLHLTPFKPHANADEIMDRVTEWSRKALVPFYPSEKELNVYLSHQIGYWAIFCYPSVDEQKLFLFILLNQWIFALDDLMMRVGPANDILDAVNAILHDQKLANQPPITIPFEETWSQMLSLGMAAGPKSRIVEATEEMAEGFREEAILRARGNYTREEIVEMRYKSCGLKTCTAFLEYGLGMDLSPEFASHPSLDLMCNLAVEHMLYWHEILAFRKEYFSDDVMNIVSASAGEELCDLQQSVNSAYAHACQAETRFVSLREELLAGELGSNPEIHRFLAEVGQVIAGALQFEFWCKRYHGHVWNGKYSGHFILTPEKTIFPTE</sequence>
<dbReference type="Pfam" id="PF19086">
    <property type="entry name" value="Terpene_syn_C_2"/>
    <property type="match status" value="1"/>
</dbReference>
<dbReference type="PANTHER" id="PTHR35201">
    <property type="entry name" value="TERPENE SYNTHASE"/>
    <property type="match status" value="1"/>
</dbReference>
<dbReference type="InterPro" id="IPR034686">
    <property type="entry name" value="Terpene_cyclase-like_2"/>
</dbReference>
<keyword evidence="4" id="KW-0456">Lyase</keyword>
<dbReference type="GO" id="GO:0010333">
    <property type="term" value="F:terpene synthase activity"/>
    <property type="evidence" value="ECO:0007669"/>
    <property type="project" value="InterPro"/>
</dbReference>
<accession>A0AAD4CXJ0</accession>
<gene>
    <name evidence="5" type="ORF">FE257_007840</name>
</gene>
<keyword evidence="6" id="KW-1185">Reference proteome</keyword>
<dbReference type="PANTHER" id="PTHR35201:SF4">
    <property type="entry name" value="BETA-PINACENE SYNTHASE-RELATED"/>
    <property type="match status" value="1"/>
</dbReference>
<evidence type="ECO:0000256" key="1">
    <source>
        <dbReference type="ARBA" id="ARBA00001946"/>
    </source>
</evidence>
<dbReference type="EC" id="4.2.3.-" evidence="4"/>
<organism evidence="5 6">
    <name type="scientific">Aspergillus nanangensis</name>
    <dbReference type="NCBI Taxonomy" id="2582783"/>
    <lineage>
        <taxon>Eukaryota</taxon>
        <taxon>Fungi</taxon>
        <taxon>Dikarya</taxon>
        <taxon>Ascomycota</taxon>
        <taxon>Pezizomycotina</taxon>
        <taxon>Eurotiomycetes</taxon>
        <taxon>Eurotiomycetidae</taxon>
        <taxon>Eurotiales</taxon>
        <taxon>Aspergillaceae</taxon>
        <taxon>Aspergillus</taxon>
        <taxon>Aspergillus subgen. Circumdati</taxon>
    </lineage>
</organism>
<keyword evidence="4" id="KW-0479">Metal-binding</keyword>
<evidence type="ECO:0000313" key="6">
    <source>
        <dbReference type="Proteomes" id="UP001194746"/>
    </source>
</evidence>
<evidence type="ECO:0000256" key="3">
    <source>
        <dbReference type="ARBA" id="ARBA00022842"/>
    </source>
</evidence>
<evidence type="ECO:0000256" key="2">
    <source>
        <dbReference type="ARBA" id="ARBA00006333"/>
    </source>
</evidence>
<reference evidence="5" key="1">
    <citation type="journal article" date="2019" name="Beilstein J. Org. Chem.">
        <title>Nanangenines: drimane sesquiterpenoids as the dominant metabolite cohort of a novel Australian fungus, Aspergillus nanangensis.</title>
        <authorList>
            <person name="Lacey H.J."/>
            <person name="Gilchrist C.L.M."/>
            <person name="Crombie A."/>
            <person name="Kalaitzis J.A."/>
            <person name="Vuong D."/>
            <person name="Rutledge P.J."/>
            <person name="Turner P."/>
            <person name="Pitt J.I."/>
            <person name="Lacey E."/>
            <person name="Chooi Y.H."/>
            <person name="Piggott A.M."/>
        </authorList>
    </citation>
    <scope>NUCLEOTIDE SEQUENCE</scope>
    <source>
        <strain evidence="5">MST-FP2251</strain>
    </source>
</reference>
<dbReference type="InterPro" id="IPR008949">
    <property type="entry name" value="Isoprenoid_synthase_dom_sf"/>
</dbReference>
<dbReference type="GO" id="GO:0046872">
    <property type="term" value="F:metal ion binding"/>
    <property type="evidence" value="ECO:0007669"/>
    <property type="project" value="UniProtKB-KW"/>
</dbReference>
<dbReference type="Proteomes" id="UP001194746">
    <property type="component" value="Unassembled WGS sequence"/>
</dbReference>
<comment type="similarity">
    <text evidence="2 4">Belongs to the terpene synthase family.</text>
</comment>
<dbReference type="SUPFAM" id="SSF48576">
    <property type="entry name" value="Terpenoid synthases"/>
    <property type="match status" value="1"/>
</dbReference>
<keyword evidence="3 4" id="KW-0460">Magnesium</keyword>
<protein>
    <recommendedName>
        <fullName evidence="4">Terpene synthase</fullName>
        <ecNumber evidence="4">4.2.3.-</ecNumber>
    </recommendedName>
</protein>
<dbReference type="Gene3D" id="1.10.600.10">
    <property type="entry name" value="Farnesyl Diphosphate Synthase"/>
    <property type="match status" value="1"/>
</dbReference>